<organism evidence="1 2">
    <name type="scientific">Cyclospora cayetanensis</name>
    <dbReference type="NCBI Taxonomy" id="88456"/>
    <lineage>
        <taxon>Eukaryota</taxon>
        <taxon>Sar</taxon>
        <taxon>Alveolata</taxon>
        <taxon>Apicomplexa</taxon>
        <taxon>Conoidasida</taxon>
        <taxon>Coccidia</taxon>
        <taxon>Eucoccidiorida</taxon>
        <taxon>Eimeriorina</taxon>
        <taxon>Eimeriidae</taxon>
        <taxon>Cyclospora</taxon>
    </lineage>
</organism>
<evidence type="ECO:0000313" key="1">
    <source>
        <dbReference type="Proteomes" id="UP000515125"/>
    </source>
</evidence>
<name>A0A6P6RUZ8_9EIME</name>
<dbReference type="GeneID" id="34623010"/>
<feature type="non-terminal residue" evidence="2">
    <location>
        <position position="1"/>
    </location>
</feature>
<dbReference type="AlphaFoldDB" id="A0A6P6RUZ8"/>
<dbReference type="Proteomes" id="UP000515125">
    <property type="component" value="Unplaced"/>
</dbReference>
<keyword evidence="1" id="KW-1185">Reference proteome</keyword>
<evidence type="ECO:0000313" key="2">
    <source>
        <dbReference type="RefSeq" id="XP_026191329.1"/>
    </source>
</evidence>
<gene>
    <name evidence="2" type="primary">LOC34623010</name>
</gene>
<accession>A0A6P6RUZ8</accession>
<protein>
    <submittedName>
        <fullName evidence="2">Uncharacterized protein LOC34623010</fullName>
    </submittedName>
</protein>
<dbReference type="OrthoDB" id="1933281at2759"/>
<proteinExistence type="predicted"/>
<sequence length="178" mass="18300">RAATAARAAATARAATHTFARQLPGKHPGCRSASTDFGRDNSEINNCICCCQVANGMQRIALPQESPLAVLVCAGGVFLPKLMELVQLTAVAASALPHDVGGSNSGSSHGGRGLPIYGCLICGESRCACAAKGSRLPLELDLGPRLQFHSCITCAVSKEEATQTNPAKLLSCGHVVCA</sequence>
<reference evidence="2" key="1">
    <citation type="submission" date="2025-08" db="UniProtKB">
        <authorList>
            <consortium name="RefSeq"/>
        </authorList>
    </citation>
    <scope>IDENTIFICATION</scope>
</reference>
<dbReference type="RefSeq" id="XP_026191329.1">
    <property type="nucleotide sequence ID" value="XM_026335544.1"/>
</dbReference>